<dbReference type="EMBL" id="FQZU01000017">
    <property type="protein sequence ID" value="SHK05043.1"/>
    <property type="molecule type" value="Genomic_DNA"/>
</dbReference>
<organism evidence="1 2">
    <name type="scientific">Desulfatibacillum alkenivorans DSM 16219</name>
    <dbReference type="NCBI Taxonomy" id="1121393"/>
    <lineage>
        <taxon>Bacteria</taxon>
        <taxon>Pseudomonadati</taxon>
        <taxon>Thermodesulfobacteriota</taxon>
        <taxon>Desulfobacteria</taxon>
        <taxon>Desulfobacterales</taxon>
        <taxon>Desulfatibacillaceae</taxon>
        <taxon>Desulfatibacillum</taxon>
    </lineage>
</organism>
<dbReference type="InterPro" id="IPR036280">
    <property type="entry name" value="Multihaem_cyt_sf"/>
</dbReference>
<name>A0A1M6PAS0_9BACT</name>
<dbReference type="SUPFAM" id="SSF48695">
    <property type="entry name" value="Multiheme cytochromes"/>
    <property type="match status" value="1"/>
</dbReference>
<evidence type="ECO:0000313" key="1">
    <source>
        <dbReference type="EMBL" id="SHK05043.1"/>
    </source>
</evidence>
<dbReference type="STRING" id="1121393.SAMN02745216_02775"/>
<gene>
    <name evidence="1" type="ORF">SAMN02745216_02775</name>
</gene>
<sequence length="130" mass="14243">MYDSGKIITGLVIFVALFASPFILNVGGGAPAVPQPSLDTPAIKSMGNPVCVRENMQANHMQVLDLWRDSVVRDSNHTAPGIDGQLYEMSLSNTCMECHSNKAEFCDRCHTYAAVDPFCWDCHIEPPKEG</sequence>
<dbReference type="Proteomes" id="UP000183994">
    <property type="component" value="Unassembled WGS sequence"/>
</dbReference>
<dbReference type="RefSeq" id="WP_073476765.1">
    <property type="nucleotide sequence ID" value="NZ_FQZU01000017.1"/>
</dbReference>
<keyword evidence="2" id="KW-1185">Reference proteome</keyword>
<protein>
    <submittedName>
        <fullName evidence="1">Putative sulfite reductase-associated electron transfer protein DsrJ</fullName>
    </submittedName>
</protein>
<evidence type="ECO:0000313" key="2">
    <source>
        <dbReference type="Proteomes" id="UP000183994"/>
    </source>
</evidence>
<dbReference type="OrthoDB" id="9790557at2"/>
<proteinExistence type="predicted"/>
<dbReference type="AlphaFoldDB" id="A0A1M6PAS0"/>
<dbReference type="InterPro" id="IPR047668">
    <property type="entry name" value="DsrJ"/>
</dbReference>
<accession>A0A1M6PAS0</accession>
<reference evidence="2" key="1">
    <citation type="submission" date="2016-11" db="EMBL/GenBank/DDBJ databases">
        <authorList>
            <person name="Varghese N."/>
            <person name="Submissions S."/>
        </authorList>
    </citation>
    <scope>NUCLEOTIDE SEQUENCE [LARGE SCALE GENOMIC DNA]</scope>
    <source>
        <strain evidence="2">DSM 16219</strain>
    </source>
</reference>
<dbReference type="NCBIfam" id="NF038038">
    <property type="entry name" value="cytoc_DsrJ"/>
    <property type="match status" value="1"/>
</dbReference>